<name>A0ABU9E6K2_9BACT</name>
<evidence type="ECO:0000313" key="6">
    <source>
        <dbReference type="EMBL" id="MEK9500358.1"/>
    </source>
</evidence>
<evidence type="ECO:0000256" key="2">
    <source>
        <dbReference type="ARBA" id="ARBA00009353"/>
    </source>
</evidence>
<sequence length="458" mass="49462">MPTFRRSMTVPHPVSDVFAWHERPGALERLTPPWENMRVVRRSGGIADGAVVEIRHKKGPLDLSWEMEHVDYEQGRRFVDVQRKGPFQSWRHTHEFAPTDDGGTLVTDTIEWEPPLGAAGEVLAGPILEKELEQGFAFRHRRLAHDLDLHARWAGAPRLTVAITGAGGLIGSALSHLLTTGGHRVVRMVRSRSRATDGAVYWNADTGEVDTAGLRGVDAVVHLAGEPISGVRWTDAKKRAIRESRVKGTAAIAGAIAGMHDVKTLVMASAVGYYGGRKDEILTETSAPGKGFLAEVCVEWEAAARRAEGAGVRVVKIRNGLVLSPAGGALPLMLTAFKSGLAGRVGNGRQYVPWIDLDDCVGIFYTALMNGAVKGVLNGTGPHPVTNATFTDVLGRVLNRPTVVPLPKLAVRAMLGEMGDELLLKGQRARPAATLAAGYDFRREDLEASLRHQLGRPG</sequence>
<dbReference type="PANTHER" id="PTHR11092:SF0">
    <property type="entry name" value="EPIMERASE FAMILY PROTEIN SDR39U1"/>
    <property type="match status" value="1"/>
</dbReference>
<dbReference type="PANTHER" id="PTHR11092">
    <property type="entry name" value="SUGAR NUCLEOTIDE EPIMERASE RELATED"/>
    <property type="match status" value="1"/>
</dbReference>
<dbReference type="Pfam" id="PF08338">
    <property type="entry name" value="DUF1731"/>
    <property type="match status" value="1"/>
</dbReference>
<dbReference type="Proteomes" id="UP001484239">
    <property type="component" value="Unassembled WGS sequence"/>
</dbReference>
<proteinExistence type="inferred from homology"/>
<evidence type="ECO:0000259" key="4">
    <source>
        <dbReference type="Pfam" id="PF03364"/>
    </source>
</evidence>
<feature type="domain" description="Coenzyme Q-binding protein COQ10 START" evidence="4">
    <location>
        <begin position="10"/>
        <end position="133"/>
    </location>
</feature>
<dbReference type="Pfam" id="PF03364">
    <property type="entry name" value="Polyketide_cyc"/>
    <property type="match status" value="1"/>
</dbReference>
<comment type="caution">
    <text evidence="6">The sequence shown here is derived from an EMBL/GenBank/DDBJ whole genome shotgun (WGS) entry which is preliminary data.</text>
</comment>
<keyword evidence="7" id="KW-1185">Reference proteome</keyword>
<protein>
    <submittedName>
        <fullName evidence="6">TIGR01777 family oxidoreductase</fullName>
    </submittedName>
</protein>
<dbReference type="Pfam" id="PF01370">
    <property type="entry name" value="Epimerase"/>
    <property type="match status" value="1"/>
</dbReference>
<feature type="domain" description="DUF1731" evidence="5">
    <location>
        <begin position="407"/>
        <end position="452"/>
    </location>
</feature>
<accession>A0ABU9E6K2</accession>
<dbReference type="SUPFAM" id="SSF51735">
    <property type="entry name" value="NAD(P)-binding Rossmann-fold domains"/>
    <property type="match status" value="1"/>
</dbReference>
<reference evidence="6 7" key="1">
    <citation type="submission" date="2024-02" db="EMBL/GenBank/DDBJ databases">
        <title>A novel Gemmatimonadota bacterium.</title>
        <authorList>
            <person name="Du Z.-J."/>
            <person name="Ye Y.-Q."/>
        </authorList>
    </citation>
    <scope>NUCLEOTIDE SEQUENCE [LARGE SCALE GENOMIC DNA]</scope>
    <source>
        <strain evidence="6 7">DH-20</strain>
    </source>
</reference>
<dbReference type="SUPFAM" id="SSF55961">
    <property type="entry name" value="Bet v1-like"/>
    <property type="match status" value="1"/>
</dbReference>
<dbReference type="InterPro" id="IPR005031">
    <property type="entry name" value="COQ10_START"/>
</dbReference>
<dbReference type="NCBIfam" id="TIGR01777">
    <property type="entry name" value="yfcH"/>
    <property type="match status" value="1"/>
</dbReference>
<comment type="similarity">
    <text evidence="2">Belongs to the NAD(P)-dependent epimerase/dehydratase family. SDR39U1 subfamily.</text>
</comment>
<dbReference type="InterPro" id="IPR013549">
    <property type="entry name" value="DUF1731"/>
</dbReference>
<evidence type="ECO:0000259" key="5">
    <source>
        <dbReference type="Pfam" id="PF08338"/>
    </source>
</evidence>
<dbReference type="InterPro" id="IPR036291">
    <property type="entry name" value="NAD(P)-bd_dom_sf"/>
</dbReference>
<dbReference type="CDD" id="cd07820">
    <property type="entry name" value="SRPBCC_3"/>
    <property type="match status" value="1"/>
</dbReference>
<dbReference type="EMBL" id="JBBHLI010000002">
    <property type="protein sequence ID" value="MEK9500358.1"/>
    <property type="molecule type" value="Genomic_DNA"/>
</dbReference>
<organism evidence="6 7">
    <name type="scientific">Gaopeijia maritima</name>
    <dbReference type="NCBI Taxonomy" id="3119007"/>
    <lineage>
        <taxon>Bacteria</taxon>
        <taxon>Pseudomonadati</taxon>
        <taxon>Gemmatimonadota</taxon>
        <taxon>Longimicrobiia</taxon>
        <taxon>Gaopeijiales</taxon>
        <taxon>Gaopeijiaceae</taxon>
        <taxon>Gaopeijia</taxon>
    </lineage>
</organism>
<dbReference type="InterPro" id="IPR010099">
    <property type="entry name" value="SDR39U1"/>
</dbReference>
<dbReference type="InterPro" id="IPR001509">
    <property type="entry name" value="Epimerase_deHydtase"/>
</dbReference>
<dbReference type="RefSeq" id="WP_405275058.1">
    <property type="nucleotide sequence ID" value="NZ_CP144380.1"/>
</dbReference>
<dbReference type="InterPro" id="IPR023393">
    <property type="entry name" value="START-like_dom_sf"/>
</dbReference>
<evidence type="ECO:0000256" key="1">
    <source>
        <dbReference type="ARBA" id="ARBA00008918"/>
    </source>
</evidence>
<dbReference type="Gene3D" id="3.40.50.720">
    <property type="entry name" value="NAD(P)-binding Rossmann-like Domain"/>
    <property type="match status" value="1"/>
</dbReference>
<gene>
    <name evidence="6" type="ORF">WI372_05165</name>
</gene>
<feature type="domain" description="NAD-dependent epimerase/dehydratase" evidence="3">
    <location>
        <begin position="161"/>
        <end position="373"/>
    </location>
</feature>
<dbReference type="Gene3D" id="3.30.530.20">
    <property type="match status" value="1"/>
</dbReference>
<evidence type="ECO:0000259" key="3">
    <source>
        <dbReference type="Pfam" id="PF01370"/>
    </source>
</evidence>
<evidence type="ECO:0000313" key="7">
    <source>
        <dbReference type="Proteomes" id="UP001484239"/>
    </source>
</evidence>
<comment type="similarity">
    <text evidence="1">Belongs to the ribosome association toxin RatA family.</text>
</comment>